<dbReference type="AlphaFoldDB" id="A0A433SKY9"/>
<accession>A0A433SKY9</accession>
<evidence type="ECO:0000256" key="1">
    <source>
        <dbReference type="SAM" id="MobiDB-lite"/>
    </source>
</evidence>
<organism evidence="2 3">
    <name type="scientific">Elysia chlorotica</name>
    <name type="common">Eastern emerald elysia</name>
    <name type="synonym">Sea slug</name>
    <dbReference type="NCBI Taxonomy" id="188477"/>
    <lineage>
        <taxon>Eukaryota</taxon>
        <taxon>Metazoa</taxon>
        <taxon>Spiralia</taxon>
        <taxon>Lophotrochozoa</taxon>
        <taxon>Mollusca</taxon>
        <taxon>Gastropoda</taxon>
        <taxon>Heterobranchia</taxon>
        <taxon>Euthyneura</taxon>
        <taxon>Panpulmonata</taxon>
        <taxon>Sacoglossa</taxon>
        <taxon>Placobranchoidea</taxon>
        <taxon>Plakobranchidae</taxon>
        <taxon>Elysia</taxon>
    </lineage>
</organism>
<evidence type="ECO:0000313" key="2">
    <source>
        <dbReference type="EMBL" id="RUS69792.1"/>
    </source>
</evidence>
<dbReference type="OrthoDB" id="10029313at2759"/>
<dbReference type="EMBL" id="RQTK01001575">
    <property type="protein sequence ID" value="RUS69792.1"/>
    <property type="molecule type" value="Genomic_DNA"/>
</dbReference>
<dbReference type="Proteomes" id="UP000271974">
    <property type="component" value="Unassembled WGS sequence"/>
</dbReference>
<gene>
    <name evidence="2" type="ORF">EGW08_022449</name>
</gene>
<reference evidence="2 3" key="1">
    <citation type="submission" date="2019-01" db="EMBL/GenBank/DDBJ databases">
        <title>A draft genome assembly of the solar-powered sea slug Elysia chlorotica.</title>
        <authorList>
            <person name="Cai H."/>
            <person name="Li Q."/>
            <person name="Fang X."/>
            <person name="Li J."/>
            <person name="Curtis N.E."/>
            <person name="Altenburger A."/>
            <person name="Shibata T."/>
            <person name="Feng M."/>
            <person name="Maeda T."/>
            <person name="Schwartz J.A."/>
            <person name="Shigenobu S."/>
            <person name="Lundholm N."/>
            <person name="Nishiyama T."/>
            <person name="Yang H."/>
            <person name="Hasebe M."/>
            <person name="Li S."/>
            <person name="Pierce S.K."/>
            <person name="Wang J."/>
        </authorList>
    </citation>
    <scope>NUCLEOTIDE SEQUENCE [LARGE SCALE GENOMIC DNA]</scope>
    <source>
        <strain evidence="2">EC2010</strain>
        <tissue evidence="2">Whole organism of an adult</tissue>
    </source>
</reference>
<feature type="compositionally biased region" description="Polar residues" evidence="1">
    <location>
        <begin position="56"/>
        <end position="83"/>
    </location>
</feature>
<name>A0A433SKY9_ELYCH</name>
<evidence type="ECO:0000313" key="3">
    <source>
        <dbReference type="Proteomes" id="UP000271974"/>
    </source>
</evidence>
<proteinExistence type="predicted"/>
<protein>
    <submittedName>
        <fullName evidence="2">Uncharacterized protein</fullName>
    </submittedName>
</protein>
<keyword evidence="3" id="KW-1185">Reference proteome</keyword>
<feature type="region of interest" description="Disordered" evidence="1">
    <location>
        <begin position="24"/>
        <end position="117"/>
    </location>
</feature>
<sequence>MIGFYKYTMKEKGKGEEHEIVLEEQDVEKTGPPCMSIQSPTQRDSDIVGKDGPAADSTTRNSTSRHPSADQQHSTGTPDTTDTAEFFWDEENDEPNTAICDTDTASPPFLRKSNTFTPNTGRDSAWINLSCWKLDPDSINGHIKEISNTSDKGVRDREIDAETGKALLVPHPIPGRFYILPKIHKEGNPGRHIISGNGSPTEIISQFVDCHMKDLVKQLPSYVQDDMDFLRKIGRSQRVRPPPSRYPPVNNGCQRIVH</sequence>
<comment type="caution">
    <text evidence="2">The sequence shown here is derived from an EMBL/GenBank/DDBJ whole genome shotgun (WGS) entry which is preliminary data.</text>
</comment>